<keyword evidence="3" id="KW-1185">Reference proteome</keyword>
<dbReference type="Gene3D" id="1.10.10.10">
    <property type="entry name" value="Winged helix-like DNA-binding domain superfamily/Winged helix DNA-binding domain"/>
    <property type="match status" value="1"/>
</dbReference>
<evidence type="ECO:0000313" key="2">
    <source>
        <dbReference type="EMBL" id="MFC2994697.1"/>
    </source>
</evidence>
<evidence type="ECO:0000313" key="3">
    <source>
        <dbReference type="Proteomes" id="UP001595455"/>
    </source>
</evidence>
<evidence type="ECO:0000256" key="1">
    <source>
        <dbReference type="SAM" id="Coils"/>
    </source>
</evidence>
<dbReference type="EMBL" id="JBHRSF010000008">
    <property type="protein sequence ID" value="MFC2994697.1"/>
    <property type="molecule type" value="Genomic_DNA"/>
</dbReference>
<gene>
    <name evidence="2" type="ORF">ACFODO_05285</name>
</gene>
<reference evidence="3" key="1">
    <citation type="journal article" date="2019" name="Int. J. Syst. Evol. Microbiol.">
        <title>The Global Catalogue of Microorganisms (GCM) 10K type strain sequencing project: providing services to taxonomists for standard genome sequencing and annotation.</title>
        <authorList>
            <consortium name="The Broad Institute Genomics Platform"/>
            <consortium name="The Broad Institute Genome Sequencing Center for Infectious Disease"/>
            <person name="Wu L."/>
            <person name="Ma J."/>
        </authorList>
    </citation>
    <scope>NUCLEOTIDE SEQUENCE [LARGE SCALE GENOMIC DNA]</scope>
    <source>
        <strain evidence="3">KCTC 62575</strain>
    </source>
</reference>
<accession>A0ABV7BB11</accession>
<proteinExistence type="predicted"/>
<dbReference type="Proteomes" id="UP001595455">
    <property type="component" value="Unassembled WGS sequence"/>
</dbReference>
<organism evidence="2 3">
    <name type="scientific">Acinetobacter sichuanensis</name>
    <dbReference type="NCBI Taxonomy" id="2136183"/>
    <lineage>
        <taxon>Bacteria</taxon>
        <taxon>Pseudomonadati</taxon>
        <taxon>Pseudomonadota</taxon>
        <taxon>Gammaproteobacteria</taxon>
        <taxon>Moraxellales</taxon>
        <taxon>Moraxellaceae</taxon>
        <taxon>Acinetobacter</taxon>
    </lineage>
</organism>
<keyword evidence="1" id="KW-0175">Coiled coil</keyword>
<comment type="caution">
    <text evidence="2">The sequence shown here is derived from an EMBL/GenBank/DDBJ whole genome shotgun (WGS) entry which is preliminary data.</text>
</comment>
<name>A0ABV7BB11_9GAMM</name>
<protein>
    <submittedName>
        <fullName evidence="2">Uncharacterized protein</fullName>
    </submittedName>
</protein>
<sequence>MKSNLAQELPEPQGQMVQFPKKEREAMSSNELVKGFIMKSRLYHYEVEPFLSDAAKNVYSSIMGFTNGFNKPSDHISHRQIQGGKLKGSNKLSSGTVNNGIKELVWFGVIQVVEKNNKLGNKYKINEVSLVEAFNHLEAEKIKVLRLSNECASISEALRLVVQSASISGAEGAAASGASIEFLFIDSYRYLFSESLCSKKPLETHFYCFQEEKKKYQLEAEKQEAEAKAKAEAERKEKSRKLSFDEVIKLTSEKFNSICDFNLWEQYVSNRSQTAKTKLTKNALNAIYQDFKNWGSAKSNQSLKNSIKSNSWGLFEPFNFKANSSVAPTPTSRNVNDAWGEEQQYAPASDINYGDLL</sequence>
<dbReference type="InterPro" id="IPR036388">
    <property type="entry name" value="WH-like_DNA-bd_sf"/>
</dbReference>
<feature type="coiled-coil region" evidence="1">
    <location>
        <begin position="208"/>
        <end position="242"/>
    </location>
</feature>
<dbReference type="RefSeq" id="WP_228199102.1">
    <property type="nucleotide sequence ID" value="NZ_JBHRSF010000008.1"/>
</dbReference>